<organism evidence="16 17">
    <name type="scientific">Leishmania braziliensis</name>
    <dbReference type="NCBI Taxonomy" id="5660"/>
    <lineage>
        <taxon>Eukaryota</taxon>
        <taxon>Discoba</taxon>
        <taxon>Euglenozoa</taxon>
        <taxon>Kinetoplastea</taxon>
        <taxon>Metakinetoplastina</taxon>
        <taxon>Trypanosomatida</taxon>
        <taxon>Trypanosomatidae</taxon>
        <taxon>Leishmaniinae</taxon>
        <taxon>Leishmania</taxon>
        <taxon>Leishmania braziliensis species complex</taxon>
    </lineage>
</organism>
<evidence type="ECO:0000256" key="12">
    <source>
        <dbReference type="ARBA" id="ARBA00048934"/>
    </source>
</evidence>
<evidence type="ECO:0000259" key="15">
    <source>
        <dbReference type="Pfam" id="PF01207"/>
    </source>
</evidence>
<dbReference type="GO" id="GO:0005737">
    <property type="term" value="C:cytoplasm"/>
    <property type="evidence" value="ECO:0007669"/>
    <property type="project" value="UniProtKB-ARBA"/>
</dbReference>
<evidence type="ECO:0000256" key="10">
    <source>
        <dbReference type="ARBA" id="ARBA00047287"/>
    </source>
</evidence>
<evidence type="ECO:0000256" key="3">
    <source>
        <dbReference type="ARBA" id="ARBA00022643"/>
    </source>
</evidence>
<dbReference type="KEGG" id="lbz:LBRM_31_2160"/>
<evidence type="ECO:0000256" key="9">
    <source>
        <dbReference type="ARBA" id="ARBA00038890"/>
    </source>
</evidence>
<sequence length="666" mass="72745">MAYNEKQLKAYRQLIAEGKPFRSTTCPYCNGHRDATVKHVHPSTKPSSAWDFWNDVLVRKYAAVQSPATRANMETSVTDSSEVRGTPRSASNEASKNEAVVEAQHLDVISSPRMFVVGPMVDQSELPFRMLCRQYGATVAYTPMLHAKSFAEGAAYRSHFLSVTPPGEVKAAMEAPFASPSVSAGEHSGGSNTRTGVGTDGDDAVADVALVDRPCIVQFCGNDPDIVLRAARLAVLGEQAAAGEQTAANYRVSTAPVYPVPVRVNGSSLEEEPVHRLYQCDAVDLNLGCPQGIARRGHYGSFLMEDWESIHTIVHTLHVELEVPVTVKIRVFDRPGHAEAADNDHECATHCSPAACVEEEEEDAAAAATAVVGTLPKPLEEGFDEALTILYARMIRDAGAQVLCIHGRTREMKGQHTGTANMELIRRVRLALSGTIPVISNGNVRTYDDVIAHLQETRCEGHMCAEPLLWDPKLFSNPSQPVMPGRTHSADKATRLSALHTALVYMQWVRHYPVDIGFVKAHLFKMCFHSYELHTRFREELCQLKTSITAMKKVEKWNTMGVMDTMQVCATPRTEELTALSFAVHEEVDEEESAAVVAAAAAVPLSPSAFEQLVGAIEAHLRALIEAEHRCSEAGAQPKSAQAEKAKAKQELVDIWEEGGDLGIDF</sequence>
<accession>A4HJH5</accession>
<dbReference type="PANTHER" id="PTHR11082:SF5">
    <property type="entry name" value="TRNA-DIHYDROURIDINE(16_17) SYNTHASE [NAD(P)(+)]-LIKE"/>
    <property type="match status" value="1"/>
</dbReference>
<feature type="compositionally biased region" description="Polar residues" evidence="14">
    <location>
        <begin position="68"/>
        <end position="80"/>
    </location>
</feature>
<dbReference type="InParanoid" id="A4HJH5"/>
<reference evidence="16 17" key="1">
    <citation type="journal article" date="2007" name="Nat. Genet.">
        <title>Comparative genomic analysis of three Leishmania species that cause diverse human disease.</title>
        <authorList>
            <person name="Peacock C.S."/>
            <person name="Seeger K."/>
            <person name="Harris D."/>
            <person name="Murphy L."/>
            <person name="Ruiz J.C."/>
            <person name="Quail M.A."/>
            <person name="Peters N."/>
            <person name="Adlem E."/>
            <person name="Tivey A."/>
            <person name="Aslett M."/>
            <person name="Kerhornou A."/>
            <person name="Ivens A."/>
            <person name="Fraser A."/>
            <person name="Rajandream M.A."/>
            <person name="Carver T."/>
            <person name="Norbertczak H."/>
            <person name="Chillingworth T."/>
            <person name="Hance Z."/>
            <person name="Jagels K."/>
            <person name="Moule S."/>
            <person name="Ormond D."/>
            <person name="Rutter S."/>
            <person name="Squares R."/>
            <person name="Whitehead S."/>
            <person name="Rabbinowitsch E."/>
            <person name="Arrowsmith C."/>
            <person name="White B."/>
            <person name="Thurston S."/>
            <person name="Bringaud F."/>
            <person name="Baldauf S.L."/>
            <person name="Faulconbridge A."/>
            <person name="Jeffares D."/>
            <person name="Depledge D.P."/>
            <person name="Oyola S.O."/>
            <person name="Hilley J.D."/>
            <person name="Brito L.O."/>
            <person name="Tosi L.R."/>
            <person name="Barrell B."/>
            <person name="Cruz A.K."/>
            <person name="Mottram J.C."/>
            <person name="Smith D.F."/>
            <person name="Berriman M."/>
        </authorList>
    </citation>
    <scope>NUCLEOTIDE SEQUENCE [LARGE SCALE GENOMIC DNA]</scope>
    <source>
        <strain evidence="16 17">MHOM/BR/75/M2904</strain>
    </source>
</reference>
<dbReference type="CDD" id="cd02801">
    <property type="entry name" value="DUS_like_FMN"/>
    <property type="match status" value="1"/>
</dbReference>
<reference evidence="16 17" key="2">
    <citation type="journal article" date="2011" name="Genome Res.">
        <title>Chromosome and gene copy number variation allow major structural change between species and strains of Leishmania.</title>
        <authorList>
            <person name="Rogers M.B."/>
            <person name="Hilley J.D."/>
            <person name="Dickens N.J."/>
            <person name="Wilkes J."/>
            <person name="Bates P.A."/>
            <person name="Depledge D.P."/>
            <person name="Harris D."/>
            <person name="Her Y."/>
            <person name="Herzyk P."/>
            <person name="Imamura H."/>
            <person name="Otto T.D."/>
            <person name="Sanders M."/>
            <person name="Seeger K."/>
            <person name="Dujardin J.C."/>
            <person name="Berriman M."/>
            <person name="Smith D.F."/>
            <person name="Hertz-Fowler C."/>
            <person name="Mottram J.C."/>
        </authorList>
    </citation>
    <scope>NUCLEOTIDE SEQUENCE [LARGE SCALE GENOMIC DNA]</scope>
    <source>
        <strain evidence="16 17">MHOM/BR/75/M2904</strain>
    </source>
</reference>
<dbReference type="InterPro" id="IPR035587">
    <property type="entry name" value="DUS-like_FMN-bd"/>
</dbReference>
<protein>
    <recommendedName>
        <fullName evidence="9">tRNA-dihydrouridine(16/17) synthase [NAD(P)(+)]</fullName>
        <ecNumber evidence="9">1.3.1.88</ecNumber>
    </recommendedName>
</protein>
<dbReference type="InterPro" id="IPR013785">
    <property type="entry name" value="Aldolase_TIM"/>
</dbReference>
<dbReference type="GO" id="GO:0050660">
    <property type="term" value="F:flavin adenine dinucleotide binding"/>
    <property type="evidence" value="ECO:0007669"/>
    <property type="project" value="InterPro"/>
</dbReference>
<evidence type="ECO:0000256" key="7">
    <source>
        <dbReference type="ARBA" id="ARBA00023027"/>
    </source>
</evidence>
<evidence type="ECO:0000256" key="1">
    <source>
        <dbReference type="ARBA" id="ARBA00001917"/>
    </source>
</evidence>
<comment type="catalytic activity">
    <reaction evidence="11">
        <text>5,6-dihydrouridine(16) in tRNA + NADP(+) = uridine(16) in tRNA + NADPH + H(+)</text>
        <dbReference type="Rhea" id="RHEA:53376"/>
        <dbReference type="Rhea" id="RHEA-COMP:13543"/>
        <dbReference type="Rhea" id="RHEA-COMP:13544"/>
        <dbReference type="ChEBI" id="CHEBI:15378"/>
        <dbReference type="ChEBI" id="CHEBI:57783"/>
        <dbReference type="ChEBI" id="CHEBI:58349"/>
        <dbReference type="ChEBI" id="CHEBI:65315"/>
        <dbReference type="ChEBI" id="CHEBI:74443"/>
        <dbReference type="EC" id="1.3.1.88"/>
    </reaction>
    <physiologicalReaction direction="right-to-left" evidence="11">
        <dbReference type="Rhea" id="RHEA:53378"/>
    </physiologicalReaction>
</comment>
<dbReference type="EMBL" id="FR799006">
    <property type="protein sequence ID" value="CAM42636.2"/>
    <property type="molecule type" value="Genomic_DNA"/>
</dbReference>
<keyword evidence="4" id="KW-0819">tRNA processing</keyword>
<proteinExistence type="inferred from homology"/>
<dbReference type="PROSITE" id="PS01136">
    <property type="entry name" value="UPF0034"/>
    <property type="match status" value="1"/>
</dbReference>
<feature type="region of interest" description="Disordered" evidence="14">
    <location>
        <begin position="178"/>
        <end position="199"/>
    </location>
</feature>
<dbReference type="PANTHER" id="PTHR11082">
    <property type="entry name" value="TRNA-DIHYDROURIDINE SYNTHASE"/>
    <property type="match status" value="1"/>
</dbReference>
<evidence type="ECO:0000256" key="14">
    <source>
        <dbReference type="SAM" id="MobiDB-lite"/>
    </source>
</evidence>
<keyword evidence="7" id="KW-0520">NAD</keyword>
<evidence type="ECO:0000256" key="2">
    <source>
        <dbReference type="ARBA" id="ARBA00022630"/>
    </source>
</evidence>
<gene>
    <name evidence="16" type="ORF">LBRM_31_2160</name>
</gene>
<evidence type="ECO:0000256" key="5">
    <source>
        <dbReference type="ARBA" id="ARBA00022857"/>
    </source>
</evidence>
<keyword evidence="17" id="KW-1185">Reference proteome</keyword>
<dbReference type="AlphaFoldDB" id="A4HJH5"/>
<dbReference type="GeneID" id="5418122"/>
<dbReference type="RefSeq" id="XP_001567212.2">
    <property type="nucleotide sequence ID" value="XM_001567162.2"/>
</dbReference>
<dbReference type="Gene3D" id="3.20.20.70">
    <property type="entry name" value="Aldolase class I"/>
    <property type="match status" value="1"/>
</dbReference>
<keyword evidence="6" id="KW-0560">Oxidoreductase</keyword>
<evidence type="ECO:0000256" key="13">
    <source>
        <dbReference type="ARBA" id="ARBA00049467"/>
    </source>
</evidence>
<dbReference type="EC" id="1.3.1.88" evidence="9"/>
<dbReference type="STRING" id="5660.A4HJH5"/>
<evidence type="ECO:0000256" key="4">
    <source>
        <dbReference type="ARBA" id="ARBA00022694"/>
    </source>
</evidence>
<keyword evidence="5" id="KW-0521">NADP</keyword>
<dbReference type="FunCoup" id="A4HJH5">
    <property type="interactions" value="222"/>
</dbReference>
<comment type="catalytic activity">
    <reaction evidence="12">
        <text>5,6-dihydrouridine(16) in tRNA + NAD(+) = uridine(16) in tRNA + NADH + H(+)</text>
        <dbReference type="Rhea" id="RHEA:53380"/>
        <dbReference type="Rhea" id="RHEA-COMP:13543"/>
        <dbReference type="Rhea" id="RHEA-COMP:13544"/>
        <dbReference type="ChEBI" id="CHEBI:15378"/>
        <dbReference type="ChEBI" id="CHEBI:57540"/>
        <dbReference type="ChEBI" id="CHEBI:57945"/>
        <dbReference type="ChEBI" id="CHEBI:65315"/>
        <dbReference type="ChEBI" id="CHEBI:74443"/>
        <dbReference type="EC" id="1.3.1.88"/>
    </reaction>
    <physiologicalReaction direction="right-to-left" evidence="12">
        <dbReference type="Rhea" id="RHEA:53382"/>
    </physiologicalReaction>
</comment>
<evidence type="ECO:0000313" key="17">
    <source>
        <dbReference type="Proteomes" id="UP000007258"/>
    </source>
</evidence>
<dbReference type="GO" id="GO:0017150">
    <property type="term" value="F:tRNA dihydrouridine synthase activity"/>
    <property type="evidence" value="ECO:0007669"/>
    <property type="project" value="InterPro"/>
</dbReference>
<name>A4HJH5_LEIBR</name>
<dbReference type="VEuPathDB" id="TriTrypDB:LbrM.31.2160"/>
<evidence type="ECO:0000256" key="11">
    <source>
        <dbReference type="ARBA" id="ARBA00047652"/>
    </source>
</evidence>
<dbReference type="InterPro" id="IPR018517">
    <property type="entry name" value="tRNA_hU_synthase_CS"/>
</dbReference>
<keyword evidence="2" id="KW-0285">Flavoprotein</keyword>
<feature type="domain" description="DUS-like FMN-binding" evidence="15">
    <location>
        <begin position="278"/>
        <end position="342"/>
    </location>
</feature>
<comment type="catalytic activity">
    <reaction evidence="13">
        <text>5,6-dihydrouridine(17) in tRNA + NADP(+) = uridine(17) in tRNA + NADPH + H(+)</text>
        <dbReference type="Rhea" id="RHEA:53368"/>
        <dbReference type="Rhea" id="RHEA-COMP:13541"/>
        <dbReference type="Rhea" id="RHEA-COMP:13542"/>
        <dbReference type="ChEBI" id="CHEBI:15378"/>
        <dbReference type="ChEBI" id="CHEBI:57783"/>
        <dbReference type="ChEBI" id="CHEBI:58349"/>
        <dbReference type="ChEBI" id="CHEBI:65315"/>
        <dbReference type="ChEBI" id="CHEBI:74443"/>
        <dbReference type="EC" id="1.3.1.88"/>
    </reaction>
    <physiologicalReaction direction="right-to-left" evidence="13">
        <dbReference type="Rhea" id="RHEA:53370"/>
    </physiologicalReaction>
</comment>
<comment type="catalytic activity">
    <reaction evidence="10">
        <text>5,6-dihydrouridine(17) in tRNA + NAD(+) = uridine(17) in tRNA + NADH + H(+)</text>
        <dbReference type="Rhea" id="RHEA:53372"/>
        <dbReference type="Rhea" id="RHEA-COMP:13541"/>
        <dbReference type="Rhea" id="RHEA-COMP:13542"/>
        <dbReference type="ChEBI" id="CHEBI:15378"/>
        <dbReference type="ChEBI" id="CHEBI:57540"/>
        <dbReference type="ChEBI" id="CHEBI:57945"/>
        <dbReference type="ChEBI" id="CHEBI:65315"/>
        <dbReference type="ChEBI" id="CHEBI:74443"/>
        <dbReference type="EC" id="1.3.1.88"/>
    </reaction>
    <physiologicalReaction direction="right-to-left" evidence="10">
        <dbReference type="Rhea" id="RHEA:53374"/>
    </physiologicalReaction>
</comment>
<feature type="domain" description="DUS-like FMN-binding" evidence="15">
    <location>
        <begin position="389"/>
        <end position="551"/>
    </location>
</feature>
<evidence type="ECO:0000256" key="6">
    <source>
        <dbReference type="ARBA" id="ARBA00023002"/>
    </source>
</evidence>
<dbReference type="SUPFAM" id="SSF51395">
    <property type="entry name" value="FMN-linked oxidoreductases"/>
    <property type="match status" value="2"/>
</dbReference>
<evidence type="ECO:0000313" key="16">
    <source>
        <dbReference type="EMBL" id="CAM42636.2"/>
    </source>
</evidence>
<dbReference type="Pfam" id="PF01207">
    <property type="entry name" value="Dus"/>
    <property type="match status" value="3"/>
</dbReference>
<feature type="region of interest" description="Disordered" evidence="14">
    <location>
        <begin position="68"/>
        <end position="98"/>
    </location>
</feature>
<evidence type="ECO:0000256" key="8">
    <source>
        <dbReference type="ARBA" id="ARBA00038313"/>
    </source>
</evidence>
<keyword evidence="3" id="KW-0288">FMN</keyword>
<comment type="cofactor">
    <cofactor evidence="1">
        <name>FMN</name>
        <dbReference type="ChEBI" id="CHEBI:58210"/>
    </cofactor>
</comment>
<feature type="domain" description="DUS-like FMN-binding" evidence="15">
    <location>
        <begin position="117"/>
        <end position="159"/>
    </location>
</feature>
<comment type="similarity">
    <text evidence="8">Belongs to the Dus family. Dus1 subfamily.</text>
</comment>
<dbReference type="Proteomes" id="UP000007258">
    <property type="component" value="Chromosome 31"/>
</dbReference>